<dbReference type="PANTHER" id="PTHR30419:SF29">
    <property type="entry name" value="LYSR-FAMILY TRANSCRIPTIONAL REGULATOR"/>
    <property type="match status" value="1"/>
</dbReference>
<evidence type="ECO:0000313" key="7">
    <source>
        <dbReference type="Proteomes" id="UP000077177"/>
    </source>
</evidence>
<feature type="domain" description="HTH lysR-type" evidence="5">
    <location>
        <begin position="1"/>
        <end position="58"/>
    </location>
</feature>
<evidence type="ECO:0000256" key="3">
    <source>
        <dbReference type="ARBA" id="ARBA00023125"/>
    </source>
</evidence>
<dbReference type="GO" id="GO:0003677">
    <property type="term" value="F:DNA binding"/>
    <property type="evidence" value="ECO:0007669"/>
    <property type="project" value="UniProtKB-KW"/>
</dbReference>
<evidence type="ECO:0000259" key="5">
    <source>
        <dbReference type="PROSITE" id="PS50931"/>
    </source>
</evidence>
<keyword evidence="3" id="KW-0238">DNA-binding</keyword>
<proteinExistence type="inferred from homology"/>
<dbReference type="Pfam" id="PF03466">
    <property type="entry name" value="LysR_substrate"/>
    <property type="match status" value="1"/>
</dbReference>
<dbReference type="Pfam" id="PF00126">
    <property type="entry name" value="HTH_1"/>
    <property type="match status" value="1"/>
</dbReference>
<dbReference type="GO" id="GO:0003700">
    <property type="term" value="F:DNA-binding transcription factor activity"/>
    <property type="evidence" value="ECO:0007669"/>
    <property type="project" value="InterPro"/>
</dbReference>
<comment type="similarity">
    <text evidence="1">Belongs to the LysR transcriptional regulatory family.</text>
</comment>
<dbReference type="InterPro" id="IPR000847">
    <property type="entry name" value="LysR_HTH_N"/>
</dbReference>
<sequence>MNLQQLEYIIAVDTHRHFAKAAEACFITQATLSMMIKKLEQELNVTLFDRSKQPVVPTEVGVAVIEQARVVVKEAARIKQLTDDQKGGLKGHLRIGIIPTLAPYLLPLFLSSFLTKYPAIQLKVIEQTTDQLLHLLATDKLDVGIMAIPLGDAAFKQSHLFYEEFKVFVAAPDKNLQKKYLVPEDIDVNKLWLLEEGHCLRSQMLYLCELQKSQARAHHLDYEAGSIESLLKITELNKGITIIPELATLDFDNNKANKLRSFKPPVPVRQVGLVTYRHFIKKRLLDALEKAIVESVEKHITLTKRKEQVIPAYDAV</sequence>
<dbReference type="Gene3D" id="1.10.10.10">
    <property type="entry name" value="Winged helix-like DNA-binding domain superfamily/Winged helix DNA-binding domain"/>
    <property type="match status" value="1"/>
</dbReference>
<dbReference type="SUPFAM" id="SSF46785">
    <property type="entry name" value="Winged helix' DNA-binding domain"/>
    <property type="match status" value="1"/>
</dbReference>
<gene>
    <name evidence="6" type="ORF">SY85_09585</name>
</gene>
<dbReference type="InterPro" id="IPR036390">
    <property type="entry name" value="WH_DNA-bd_sf"/>
</dbReference>
<dbReference type="EMBL" id="CP011390">
    <property type="protein sequence ID" value="ANE50715.1"/>
    <property type="molecule type" value="Genomic_DNA"/>
</dbReference>
<dbReference type="GO" id="GO:0005829">
    <property type="term" value="C:cytosol"/>
    <property type="evidence" value="ECO:0007669"/>
    <property type="project" value="TreeGrafter"/>
</dbReference>
<name>A0A172TUE9_9BACT</name>
<dbReference type="InterPro" id="IPR005119">
    <property type="entry name" value="LysR_subst-bd"/>
</dbReference>
<dbReference type="STRING" id="1492898.SY85_09585"/>
<dbReference type="PROSITE" id="PS50931">
    <property type="entry name" value="HTH_LYSR"/>
    <property type="match status" value="1"/>
</dbReference>
<evidence type="ECO:0000256" key="2">
    <source>
        <dbReference type="ARBA" id="ARBA00023015"/>
    </source>
</evidence>
<reference evidence="7" key="1">
    <citation type="submission" date="2015-01" db="EMBL/GenBank/DDBJ databases">
        <title>Flavisolibacter sp./LCS9/ whole genome sequencing.</title>
        <authorList>
            <person name="Kim M.K."/>
            <person name="Srinivasan S."/>
            <person name="Lee J.-J."/>
        </authorList>
    </citation>
    <scope>NUCLEOTIDE SEQUENCE [LARGE SCALE GENOMIC DNA]</scope>
    <source>
        <strain evidence="7">LCS9</strain>
    </source>
</reference>
<dbReference type="AlphaFoldDB" id="A0A172TUE9"/>
<evidence type="ECO:0000256" key="4">
    <source>
        <dbReference type="ARBA" id="ARBA00023163"/>
    </source>
</evidence>
<keyword evidence="4" id="KW-0804">Transcription</keyword>
<protein>
    <submittedName>
        <fullName evidence="6">Transcriptional regulator</fullName>
    </submittedName>
</protein>
<dbReference type="OrthoDB" id="9803735at2"/>
<dbReference type="CDD" id="cd08411">
    <property type="entry name" value="PBP2_OxyR"/>
    <property type="match status" value="1"/>
</dbReference>
<dbReference type="InterPro" id="IPR036388">
    <property type="entry name" value="WH-like_DNA-bd_sf"/>
</dbReference>
<keyword evidence="7" id="KW-1185">Reference proteome</keyword>
<keyword evidence="2" id="KW-0805">Transcription regulation</keyword>
<dbReference type="Gene3D" id="3.40.190.10">
    <property type="entry name" value="Periplasmic binding protein-like II"/>
    <property type="match status" value="2"/>
</dbReference>
<dbReference type="InterPro" id="IPR050950">
    <property type="entry name" value="HTH-type_LysR_regulators"/>
</dbReference>
<dbReference type="FunFam" id="1.10.10.10:FF:000001">
    <property type="entry name" value="LysR family transcriptional regulator"/>
    <property type="match status" value="1"/>
</dbReference>
<reference evidence="6 7" key="2">
    <citation type="journal article" date="2016" name="Int. J. Syst. Evol. Microbiol.">
        <title>Flavisolibacter tropicus sp. nov., isolated from tropical soil.</title>
        <authorList>
            <person name="Lee J.J."/>
            <person name="Kang M.S."/>
            <person name="Kim G.S."/>
            <person name="Lee C.S."/>
            <person name="Lim S."/>
            <person name="Lee J."/>
            <person name="Roh S.H."/>
            <person name="Kang H."/>
            <person name="Ha J.M."/>
            <person name="Bae S."/>
            <person name="Jung H.Y."/>
            <person name="Kim M.K."/>
        </authorList>
    </citation>
    <scope>NUCLEOTIDE SEQUENCE [LARGE SCALE GENOMIC DNA]</scope>
    <source>
        <strain evidence="6 7">LCS9</strain>
    </source>
</reference>
<dbReference type="SUPFAM" id="SSF53850">
    <property type="entry name" value="Periplasmic binding protein-like II"/>
    <property type="match status" value="1"/>
</dbReference>
<accession>A0A172TUE9</accession>
<dbReference type="RefSeq" id="WP_066403955.1">
    <property type="nucleotide sequence ID" value="NZ_CP011390.1"/>
</dbReference>
<dbReference type="Proteomes" id="UP000077177">
    <property type="component" value="Chromosome"/>
</dbReference>
<dbReference type="PATRIC" id="fig|1492898.3.peg.2055"/>
<evidence type="ECO:0000313" key="6">
    <source>
        <dbReference type="EMBL" id="ANE50715.1"/>
    </source>
</evidence>
<evidence type="ECO:0000256" key="1">
    <source>
        <dbReference type="ARBA" id="ARBA00009437"/>
    </source>
</evidence>
<dbReference type="PANTHER" id="PTHR30419">
    <property type="entry name" value="HTH-TYPE TRANSCRIPTIONAL REGULATOR YBHD"/>
    <property type="match status" value="1"/>
</dbReference>
<organism evidence="6 7">
    <name type="scientific">Flavisolibacter tropicus</name>
    <dbReference type="NCBI Taxonomy" id="1492898"/>
    <lineage>
        <taxon>Bacteria</taxon>
        <taxon>Pseudomonadati</taxon>
        <taxon>Bacteroidota</taxon>
        <taxon>Chitinophagia</taxon>
        <taxon>Chitinophagales</taxon>
        <taxon>Chitinophagaceae</taxon>
        <taxon>Flavisolibacter</taxon>
    </lineage>
</organism>
<dbReference type="KEGG" id="fla:SY85_09585"/>
<dbReference type="PRINTS" id="PR00039">
    <property type="entry name" value="HTHLYSR"/>
</dbReference>